<keyword evidence="3" id="KW-1185">Reference proteome</keyword>
<protein>
    <recommendedName>
        <fullName evidence="4">Glycine-rich protein</fullName>
    </recommendedName>
</protein>
<feature type="signal peptide" evidence="1">
    <location>
        <begin position="1"/>
        <end position="25"/>
    </location>
</feature>
<reference evidence="2 3" key="1">
    <citation type="journal article" date="2019" name="Sci. Rep.">
        <title>A high-quality genome of Eragrostis curvula grass provides insights into Poaceae evolution and supports new strategies to enhance forage quality.</title>
        <authorList>
            <person name="Carballo J."/>
            <person name="Santos B.A.C.M."/>
            <person name="Zappacosta D."/>
            <person name="Garbus I."/>
            <person name="Selva J.P."/>
            <person name="Gallo C.A."/>
            <person name="Diaz A."/>
            <person name="Albertini E."/>
            <person name="Caccamo M."/>
            <person name="Echenique V."/>
        </authorList>
    </citation>
    <scope>NUCLEOTIDE SEQUENCE [LARGE SCALE GENOMIC DNA]</scope>
    <source>
        <strain evidence="3">cv. Victoria</strain>
        <tissue evidence="2">Leaf</tissue>
    </source>
</reference>
<dbReference type="AlphaFoldDB" id="A0A5J9TJ51"/>
<keyword evidence="1" id="KW-0732">Signal</keyword>
<dbReference type="Gramene" id="TVU11433">
    <property type="protein sequence ID" value="TVU11433"/>
    <property type="gene ID" value="EJB05_45019"/>
</dbReference>
<dbReference type="Proteomes" id="UP000324897">
    <property type="component" value="Chromosome 3"/>
</dbReference>
<dbReference type="PANTHER" id="PTHR37372:SF1">
    <property type="entry name" value="GEO07177P1"/>
    <property type="match status" value="1"/>
</dbReference>
<evidence type="ECO:0008006" key="4">
    <source>
        <dbReference type="Google" id="ProtNLM"/>
    </source>
</evidence>
<name>A0A5J9TJ51_9POAL</name>
<evidence type="ECO:0000313" key="3">
    <source>
        <dbReference type="Proteomes" id="UP000324897"/>
    </source>
</evidence>
<accession>A0A5J9TJ51</accession>
<evidence type="ECO:0000313" key="2">
    <source>
        <dbReference type="EMBL" id="TVU11433.1"/>
    </source>
</evidence>
<dbReference type="InterPro" id="IPR052872">
    <property type="entry name" value="ESR_Regulator"/>
</dbReference>
<feature type="chain" id="PRO_5023878654" description="Glycine-rich protein" evidence="1">
    <location>
        <begin position="26"/>
        <end position="141"/>
    </location>
</feature>
<dbReference type="PANTHER" id="PTHR37372">
    <property type="entry name" value="OS06G0316800 PROTEIN"/>
    <property type="match status" value="1"/>
</dbReference>
<dbReference type="EMBL" id="RWGY01000039">
    <property type="protein sequence ID" value="TVU11433.1"/>
    <property type="molecule type" value="Genomic_DNA"/>
</dbReference>
<organism evidence="2 3">
    <name type="scientific">Eragrostis curvula</name>
    <name type="common">weeping love grass</name>
    <dbReference type="NCBI Taxonomy" id="38414"/>
    <lineage>
        <taxon>Eukaryota</taxon>
        <taxon>Viridiplantae</taxon>
        <taxon>Streptophyta</taxon>
        <taxon>Embryophyta</taxon>
        <taxon>Tracheophyta</taxon>
        <taxon>Spermatophyta</taxon>
        <taxon>Magnoliopsida</taxon>
        <taxon>Liliopsida</taxon>
        <taxon>Poales</taxon>
        <taxon>Poaceae</taxon>
        <taxon>PACMAD clade</taxon>
        <taxon>Chloridoideae</taxon>
        <taxon>Eragrostideae</taxon>
        <taxon>Eragrostidinae</taxon>
        <taxon>Eragrostis</taxon>
    </lineage>
</organism>
<proteinExistence type="predicted"/>
<evidence type="ECO:0000256" key="1">
    <source>
        <dbReference type="SAM" id="SignalP"/>
    </source>
</evidence>
<dbReference type="OrthoDB" id="696599at2759"/>
<comment type="caution">
    <text evidence="2">The sequence shown here is derived from an EMBL/GenBank/DDBJ whole genome shotgun (WGS) entry which is preliminary data.</text>
</comment>
<gene>
    <name evidence="2" type="ORF">EJB05_45019</name>
</gene>
<sequence>MAIKYVLLLGVVMATVLICQDAAYARELTEANDSEGMNGEVVEASQHKKDNLSGVHGNVNGYLGYGGHLGYGGRYGSGYLPRYGSGYGPRYGGRYGGLGYGGPYGRPFYNGGYGHLGYGAGQGYGYRGYGGYRGGFYGGRN</sequence>